<keyword evidence="2" id="KW-1185">Reference proteome</keyword>
<gene>
    <name evidence="1" type="ORF">F3Y22_tig00112738pilonHSYRG00698</name>
</gene>
<organism evidence="1 2">
    <name type="scientific">Hibiscus syriacus</name>
    <name type="common">Rose of Sharon</name>
    <dbReference type="NCBI Taxonomy" id="106335"/>
    <lineage>
        <taxon>Eukaryota</taxon>
        <taxon>Viridiplantae</taxon>
        <taxon>Streptophyta</taxon>
        <taxon>Embryophyta</taxon>
        <taxon>Tracheophyta</taxon>
        <taxon>Spermatophyta</taxon>
        <taxon>Magnoliopsida</taxon>
        <taxon>eudicotyledons</taxon>
        <taxon>Gunneridae</taxon>
        <taxon>Pentapetalae</taxon>
        <taxon>rosids</taxon>
        <taxon>malvids</taxon>
        <taxon>Malvales</taxon>
        <taxon>Malvaceae</taxon>
        <taxon>Malvoideae</taxon>
        <taxon>Hibiscus</taxon>
    </lineage>
</organism>
<proteinExistence type="predicted"/>
<dbReference type="AlphaFoldDB" id="A0A6A2WU02"/>
<evidence type="ECO:0000313" key="1">
    <source>
        <dbReference type="EMBL" id="KAE8664863.1"/>
    </source>
</evidence>
<dbReference type="EMBL" id="VEPZ02001641">
    <property type="protein sequence ID" value="KAE8664863.1"/>
    <property type="molecule type" value="Genomic_DNA"/>
</dbReference>
<comment type="caution">
    <text evidence="1">The sequence shown here is derived from an EMBL/GenBank/DDBJ whole genome shotgun (WGS) entry which is preliminary data.</text>
</comment>
<reference evidence="1" key="1">
    <citation type="submission" date="2019-09" db="EMBL/GenBank/DDBJ databases">
        <title>Draft genome information of white flower Hibiscus syriacus.</title>
        <authorList>
            <person name="Kim Y.-M."/>
        </authorList>
    </citation>
    <scope>NUCLEOTIDE SEQUENCE [LARGE SCALE GENOMIC DNA]</scope>
    <source>
        <strain evidence="1">YM2019G1</strain>
    </source>
</reference>
<evidence type="ECO:0000313" key="2">
    <source>
        <dbReference type="Proteomes" id="UP000436088"/>
    </source>
</evidence>
<name>A0A6A2WU02_HIBSY</name>
<sequence>MEGTFNKKRNSDQIVITFDGELISIWNDRVRNEDIGLRVGIALLEDKHQDTDKKRSTSRYGRTARRAVIVSRASSASEVDDILQNRRLPTSGRILNTQRVQLAIEANAALRGSRYDSPIRSFELLNLKK</sequence>
<accession>A0A6A2WU02</accession>
<protein>
    <submittedName>
        <fullName evidence="1">Uncharacterized protein</fullName>
    </submittedName>
</protein>
<dbReference type="Proteomes" id="UP000436088">
    <property type="component" value="Unassembled WGS sequence"/>
</dbReference>